<gene>
    <name evidence="5" type="ORF">ZIOFF_066759</name>
</gene>
<dbReference type="InterPro" id="IPR006626">
    <property type="entry name" value="PbH1"/>
</dbReference>
<evidence type="ECO:0000256" key="3">
    <source>
        <dbReference type="ARBA" id="ARBA00023295"/>
    </source>
</evidence>
<comment type="caution">
    <text evidence="5">The sequence shown here is derived from an EMBL/GenBank/DDBJ whole genome shotgun (WGS) entry which is preliminary data.</text>
</comment>
<dbReference type="InterPro" id="IPR012334">
    <property type="entry name" value="Pectin_lyas_fold"/>
</dbReference>
<comment type="similarity">
    <text evidence="1 4">Belongs to the glycosyl hydrolase 28 family.</text>
</comment>
<reference evidence="5 6" key="1">
    <citation type="submission" date="2020-08" db="EMBL/GenBank/DDBJ databases">
        <title>Plant Genome Project.</title>
        <authorList>
            <person name="Zhang R.-G."/>
        </authorList>
    </citation>
    <scope>NUCLEOTIDE SEQUENCE [LARGE SCALE GENOMIC DNA]</scope>
    <source>
        <tissue evidence="5">Rhizome</tissue>
    </source>
</reference>
<accession>A0A8J5F3U5</accession>
<evidence type="ECO:0000313" key="5">
    <source>
        <dbReference type="EMBL" id="KAG6477492.1"/>
    </source>
</evidence>
<dbReference type="InterPro" id="IPR051801">
    <property type="entry name" value="GH28_Enzymes"/>
</dbReference>
<keyword evidence="3 4" id="KW-0326">Glycosidase</keyword>
<evidence type="ECO:0000313" key="6">
    <source>
        <dbReference type="Proteomes" id="UP000734854"/>
    </source>
</evidence>
<dbReference type="Proteomes" id="UP000734854">
    <property type="component" value="Unassembled WGS sequence"/>
</dbReference>
<dbReference type="PANTHER" id="PTHR31339">
    <property type="entry name" value="PECTIN LYASE-RELATED"/>
    <property type="match status" value="1"/>
</dbReference>
<name>A0A8J5F3U5_ZINOF</name>
<dbReference type="PANTHER" id="PTHR31339:SF16">
    <property type="entry name" value="OS01G0618900 PROTEIN"/>
    <property type="match status" value="1"/>
</dbReference>
<dbReference type="GO" id="GO:0004650">
    <property type="term" value="F:polygalacturonase activity"/>
    <property type="evidence" value="ECO:0007669"/>
    <property type="project" value="InterPro"/>
</dbReference>
<keyword evidence="6" id="KW-1185">Reference proteome</keyword>
<dbReference type="EMBL" id="JACMSC010000018">
    <property type="protein sequence ID" value="KAG6477492.1"/>
    <property type="molecule type" value="Genomic_DNA"/>
</dbReference>
<keyword evidence="2 4" id="KW-0378">Hydrolase</keyword>
<dbReference type="InterPro" id="IPR000743">
    <property type="entry name" value="Glyco_hydro_28"/>
</dbReference>
<evidence type="ECO:0008006" key="7">
    <source>
        <dbReference type="Google" id="ProtNLM"/>
    </source>
</evidence>
<evidence type="ECO:0000256" key="4">
    <source>
        <dbReference type="RuleBase" id="RU361169"/>
    </source>
</evidence>
<dbReference type="GO" id="GO:0005975">
    <property type="term" value="P:carbohydrate metabolic process"/>
    <property type="evidence" value="ECO:0007669"/>
    <property type="project" value="InterPro"/>
</dbReference>
<proteinExistence type="inferred from homology"/>
<dbReference type="SMART" id="SM00710">
    <property type="entry name" value="PbH1"/>
    <property type="match status" value="5"/>
</dbReference>
<sequence>MGTRQIPNRNHTVECTLKISVGDSVGKPHPSVLSRRRLSRCLLPSLINPRRIKWSNSAARIKEIWFGGASARSAFAALLLVEKPLKASDKRTTRSPTRPAFLSGGGGGGAIAAAEGEETCSGIVPMKKRDEVLLITDFGGVGDGRTLNTEAFMSAVDWIEQRNAPGGTLLYIPAGVWLTGAFNLTSRMTLFLAKGAVIKATQDTSSWPLIDPLPSYGRGRELPGGRYMSFIHGNRLQDVIITAAAVHLTVISTGENGTIDGQGDLWWNMWRQRTLRFTRPNLVELMHSTDIIISNVVFLNSPFWNIHPVYCSNVVVRNVTILAPHDSPNTDGVDPDSSLNVCIEDCYISTGDDLVAIKSGWDEYGMAYARQSSGITVRRITGSGPFAGFAIGSETSGGITNVLAEKLNIFNAGIGIHIKTNSGRGGFIRNITISDVNLSNVRKGLRIAGNVGGHPDDHYNPNALPVVDGLMIKNVWGVGIQQPGSIQGIKNSPFMQICLLNVKLDVVATRVVPWVCADVSGGALEVQPAACSELTSTNSMNFCTTAL</sequence>
<dbReference type="SUPFAM" id="SSF51126">
    <property type="entry name" value="Pectin lyase-like"/>
    <property type="match status" value="1"/>
</dbReference>
<protein>
    <recommendedName>
        <fullName evidence="7">Pectin lyase-like superfamily protein</fullName>
    </recommendedName>
</protein>
<dbReference type="Pfam" id="PF00295">
    <property type="entry name" value="Glyco_hydro_28"/>
    <property type="match status" value="1"/>
</dbReference>
<evidence type="ECO:0000256" key="1">
    <source>
        <dbReference type="ARBA" id="ARBA00008834"/>
    </source>
</evidence>
<dbReference type="AlphaFoldDB" id="A0A8J5F3U5"/>
<organism evidence="5 6">
    <name type="scientific">Zingiber officinale</name>
    <name type="common">Ginger</name>
    <name type="synonym">Amomum zingiber</name>
    <dbReference type="NCBI Taxonomy" id="94328"/>
    <lineage>
        <taxon>Eukaryota</taxon>
        <taxon>Viridiplantae</taxon>
        <taxon>Streptophyta</taxon>
        <taxon>Embryophyta</taxon>
        <taxon>Tracheophyta</taxon>
        <taxon>Spermatophyta</taxon>
        <taxon>Magnoliopsida</taxon>
        <taxon>Liliopsida</taxon>
        <taxon>Zingiberales</taxon>
        <taxon>Zingiberaceae</taxon>
        <taxon>Zingiber</taxon>
    </lineage>
</organism>
<dbReference type="Gene3D" id="2.160.20.10">
    <property type="entry name" value="Single-stranded right-handed beta-helix, Pectin lyase-like"/>
    <property type="match status" value="1"/>
</dbReference>
<dbReference type="InterPro" id="IPR011050">
    <property type="entry name" value="Pectin_lyase_fold/virulence"/>
</dbReference>
<evidence type="ECO:0000256" key="2">
    <source>
        <dbReference type="ARBA" id="ARBA00022801"/>
    </source>
</evidence>